<protein>
    <submittedName>
        <fullName evidence="8">SigE family RNA polymerase sigma factor</fullName>
    </submittedName>
</protein>
<feature type="domain" description="RNA polymerase sigma factor 70 region 4 type 2" evidence="7">
    <location>
        <begin position="103"/>
        <end position="153"/>
    </location>
</feature>
<dbReference type="Proteomes" id="UP001500218">
    <property type="component" value="Unassembled WGS sequence"/>
</dbReference>
<comment type="caution">
    <text evidence="8">The sequence shown here is derived from an EMBL/GenBank/DDBJ whole genome shotgun (WGS) entry which is preliminary data.</text>
</comment>
<dbReference type="Gene3D" id="1.10.10.10">
    <property type="entry name" value="Winged helix-like DNA-binding domain superfamily/Winged helix DNA-binding domain"/>
    <property type="match status" value="1"/>
</dbReference>
<evidence type="ECO:0000313" key="9">
    <source>
        <dbReference type="Proteomes" id="UP001500218"/>
    </source>
</evidence>
<dbReference type="EMBL" id="BAAALT010000105">
    <property type="protein sequence ID" value="GAA1810774.1"/>
    <property type="molecule type" value="Genomic_DNA"/>
</dbReference>
<dbReference type="InterPro" id="IPR036388">
    <property type="entry name" value="WH-like_DNA-bd_sf"/>
</dbReference>
<dbReference type="Pfam" id="PF04542">
    <property type="entry name" value="Sigma70_r2"/>
    <property type="match status" value="1"/>
</dbReference>
<dbReference type="RefSeq" id="WP_344132914.1">
    <property type="nucleotide sequence ID" value="NZ_BAAALT010000105.1"/>
</dbReference>
<accession>A0ABP4YC88</accession>
<dbReference type="InterPro" id="IPR013325">
    <property type="entry name" value="RNA_pol_sigma_r2"/>
</dbReference>
<dbReference type="InterPro" id="IPR014284">
    <property type="entry name" value="RNA_pol_sigma-70_dom"/>
</dbReference>
<dbReference type="SUPFAM" id="SSF88946">
    <property type="entry name" value="Sigma2 domain of RNA polymerase sigma factors"/>
    <property type="match status" value="1"/>
</dbReference>
<keyword evidence="5" id="KW-0804">Transcription</keyword>
<dbReference type="PANTHER" id="PTHR43133">
    <property type="entry name" value="RNA POLYMERASE ECF-TYPE SIGMA FACTO"/>
    <property type="match status" value="1"/>
</dbReference>
<evidence type="ECO:0000259" key="6">
    <source>
        <dbReference type="Pfam" id="PF04542"/>
    </source>
</evidence>
<dbReference type="InterPro" id="IPR007627">
    <property type="entry name" value="RNA_pol_sigma70_r2"/>
</dbReference>
<keyword evidence="3" id="KW-0731">Sigma factor</keyword>
<evidence type="ECO:0000256" key="5">
    <source>
        <dbReference type="ARBA" id="ARBA00023163"/>
    </source>
</evidence>
<proteinExistence type="inferred from homology"/>
<dbReference type="PANTHER" id="PTHR43133:SF50">
    <property type="entry name" value="ECF RNA POLYMERASE SIGMA FACTOR SIGM"/>
    <property type="match status" value="1"/>
</dbReference>
<evidence type="ECO:0000256" key="1">
    <source>
        <dbReference type="ARBA" id="ARBA00010641"/>
    </source>
</evidence>
<dbReference type="InterPro" id="IPR013249">
    <property type="entry name" value="RNA_pol_sigma70_r4_t2"/>
</dbReference>
<sequence length="171" mass="19288">MKADAERDYTEYVTGRLPALRRVATQLAGDAHRGDDLVQQTITKLYTRWTRAAKADNLDAYTHRILVRTFLDERRLGWARVRLDDRPTEPRPTTTADEADRVTLRAALARLPRQQRAVLVLRFLADHPVDTVADILQISPGTVKSHTAAGVAALRRLLPEYAGPTIREGQR</sequence>
<evidence type="ECO:0000256" key="3">
    <source>
        <dbReference type="ARBA" id="ARBA00023082"/>
    </source>
</evidence>
<dbReference type="SUPFAM" id="SSF88659">
    <property type="entry name" value="Sigma3 and sigma4 domains of RNA polymerase sigma factors"/>
    <property type="match status" value="1"/>
</dbReference>
<name>A0ABP4YC88_9ACTN</name>
<keyword evidence="9" id="KW-1185">Reference proteome</keyword>
<dbReference type="Pfam" id="PF08281">
    <property type="entry name" value="Sigma70_r4_2"/>
    <property type="match status" value="1"/>
</dbReference>
<evidence type="ECO:0000313" key="8">
    <source>
        <dbReference type="EMBL" id="GAA1810774.1"/>
    </source>
</evidence>
<reference evidence="9" key="1">
    <citation type="journal article" date="2019" name="Int. J. Syst. Evol. Microbiol.">
        <title>The Global Catalogue of Microorganisms (GCM) 10K type strain sequencing project: providing services to taxonomists for standard genome sequencing and annotation.</title>
        <authorList>
            <consortium name="The Broad Institute Genomics Platform"/>
            <consortium name="The Broad Institute Genome Sequencing Center for Infectious Disease"/>
            <person name="Wu L."/>
            <person name="Ma J."/>
        </authorList>
    </citation>
    <scope>NUCLEOTIDE SEQUENCE [LARGE SCALE GENOMIC DNA]</scope>
    <source>
        <strain evidence="9">JCM 13250</strain>
    </source>
</reference>
<dbReference type="InterPro" id="IPR039425">
    <property type="entry name" value="RNA_pol_sigma-70-like"/>
</dbReference>
<organism evidence="8 9">
    <name type="scientific">Luedemannella flava</name>
    <dbReference type="NCBI Taxonomy" id="349316"/>
    <lineage>
        <taxon>Bacteria</taxon>
        <taxon>Bacillati</taxon>
        <taxon>Actinomycetota</taxon>
        <taxon>Actinomycetes</taxon>
        <taxon>Micromonosporales</taxon>
        <taxon>Micromonosporaceae</taxon>
        <taxon>Luedemannella</taxon>
    </lineage>
</organism>
<feature type="domain" description="RNA polymerase sigma-70 region 2" evidence="6">
    <location>
        <begin position="17"/>
        <end position="75"/>
    </location>
</feature>
<evidence type="ECO:0000256" key="4">
    <source>
        <dbReference type="ARBA" id="ARBA00023125"/>
    </source>
</evidence>
<dbReference type="NCBIfam" id="TIGR02937">
    <property type="entry name" value="sigma70-ECF"/>
    <property type="match status" value="1"/>
</dbReference>
<keyword evidence="2" id="KW-0805">Transcription regulation</keyword>
<dbReference type="Gene3D" id="1.10.1740.10">
    <property type="match status" value="1"/>
</dbReference>
<keyword evidence="4" id="KW-0238">DNA-binding</keyword>
<dbReference type="InterPro" id="IPR013324">
    <property type="entry name" value="RNA_pol_sigma_r3/r4-like"/>
</dbReference>
<comment type="similarity">
    <text evidence="1">Belongs to the sigma-70 factor family. ECF subfamily.</text>
</comment>
<gene>
    <name evidence="8" type="ORF">GCM10009682_35450</name>
</gene>
<evidence type="ECO:0000259" key="7">
    <source>
        <dbReference type="Pfam" id="PF08281"/>
    </source>
</evidence>
<evidence type="ECO:0000256" key="2">
    <source>
        <dbReference type="ARBA" id="ARBA00023015"/>
    </source>
</evidence>